<sequence length="120" mass="13484">MSMSSRIPTQSNRVETVRMLIQQGGVYVFYSRSAYFFADVQKAILKLKKRAESNIDFDQIFGSPGHGHGPKIVEPPKDVITTELVLHQKEGLAWLIQRENSCDLPPLFGNRGMLLLPLLG</sequence>
<proteinExistence type="predicted"/>
<protein>
    <submittedName>
        <fullName evidence="1">Uncharacterized protein</fullName>
    </submittedName>
</protein>
<reference evidence="1 2" key="1">
    <citation type="journal article" date="2022" name="Hortic Res">
        <title>A haplotype resolved chromosomal level avocado genome allows analysis of novel avocado genes.</title>
        <authorList>
            <person name="Nath O."/>
            <person name="Fletcher S.J."/>
            <person name="Hayward A."/>
            <person name="Shaw L.M."/>
            <person name="Masouleh A.K."/>
            <person name="Furtado A."/>
            <person name="Henry R.J."/>
            <person name="Mitter N."/>
        </authorList>
    </citation>
    <scope>NUCLEOTIDE SEQUENCE [LARGE SCALE GENOMIC DNA]</scope>
    <source>
        <strain evidence="2">cv. Hass</strain>
    </source>
</reference>
<comment type="caution">
    <text evidence="1">The sequence shown here is derived from an EMBL/GenBank/DDBJ whole genome shotgun (WGS) entry which is preliminary data.</text>
</comment>
<gene>
    <name evidence="1" type="ORF">MRB53_009703</name>
</gene>
<evidence type="ECO:0000313" key="2">
    <source>
        <dbReference type="Proteomes" id="UP001234297"/>
    </source>
</evidence>
<keyword evidence="2" id="KW-1185">Reference proteome</keyword>
<organism evidence="1 2">
    <name type="scientific">Persea americana</name>
    <name type="common">Avocado</name>
    <dbReference type="NCBI Taxonomy" id="3435"/>
    <lineage>
        <taxon>Eukaryota</taxon>
        <taxon>Viridiplantae</taxon>
        <taxon>Streptophyta</taxon>
        <taxon>Embryophyta</taxon>
        <taxon>Tracheophyta</taxon>
        <taxon>Spermatophyta</taxon>
        <taxon>Magnoliopsida</taxon>
        <taxon>Magnoliidae</taxon>
        <taxon>Laurales</taxon>
        <taxon>Lauraceae</taxon>
        <taxon>Persea</taxon>
    </lineage>
</organism>
<dbReference type="Proteomes" id="UP001234297">
    <property type="component" value="Chromosome 3"/>
</dbReference>
<evidence type="ECO:0000313" key="1">
    <source>
        <dbReference type="EMBL" id="KAJ8635436.1"/>
    </source>
</evidence>
<name>A0ACC2LQX6_PERAE</name>
<accession>A0ACC2LQX6</accession>
<dbReference type="EMBL" id="CM056811">
    <property type="protein sequence ID" value="KAJ8635436.1"/>
    <property type="molecule type" value="Genomic_DNA"/>
</dbReference>